<feature type="transmembrane region" description="Helical" evidence="1">
    <location>
        <begin position="100"/>
        <end position="121"/>
    </location>
</feature>
<keyword evidence="1" id="KW-0812">Transmembrane</keyword>
<dbReference type="PANTHER" id="PTHR31965:SF1">
    <property type="entry name" value="TRANSMEMBRANE PROTEIN 42"/>
    <property type="match status" value="1"/>
</dbReference>
<evidence type="ECO:0000256" key="1">
    <source>
        <dbReference type="SAM" id="Phobius"/>
    </source>
</evidence>
<feature type="transmembrane region" description="Helical" evidence="1">
    <location>
        <begin position="37"/>
        <end position="59"/>
    </location>
</feature>
<dbReference type="GeneTree" id="ENSGT00390000012690"/>
<name>A0A8B9YSJ5_BOSMU</name>
<dbReference type="Ensembl" id="ENSBGRT00000047216.1">
    <property type="protein sequence ID" value="ENSBGRP00000040726.1"/>
    <property type="gene ID" value="ENSBGRG00000025543.1"/>
</dbReference>
<keyword evidence="3" id="KW-1185">Reference proteome</keyword>
<accession>A0A8B9YSJ5</accession>
<reference evidence="2" key="2">
    <citation type="submission" date="2025-08" db="UniProtKB">
        <authorList>
            <consortium name="Ensembl"/>
        </authorList>
    </citation>
    <scope>IDENTIFICATION</scope>
</reference>
<keyword evidence="1" id="KW-0472">Membrane</keyword>
<evidence type="ECO:0000313" key="2">
    <source>
        <dbReference type="Ensembl" id="ENSBGRP00000040726.1"/>
    </source>
</evidence>
<proteinExistence type="predicted"/>
<keyword evidence="1" id="KW-1133">Transmembrane helix</keyword>
<dbReference type="PANTHER" id="PTHR31965">
    <property type="entry name" value="TRANSMEMBRANE PROTEIN 42"/>
    <property type="match status" value="1"/>
</dbReference>
<reference evidence="2" key="3">
    <citation type="submission" date="2025-09" db="UniProtKB">
        <authorList>
            <consortium name="Ensembl"/>
        </authorList>
    </citation>
    <scope>IDENTIFICATION</scope>
</reference>
<sequence length="251" mass="26548">MAGRPLPGGGGVCAAAYPNTSAGFPPHLQAGAMRRRFWGVFNCLCAGAFGALAAASAKLAFGREVNVGFCVLGIIMMATTNSLMWTFFSRGLSLSMSSAIASVTVTFSNILNSAFLGFVLYGECQEAPSAQAAVAPAGWADPLERQSWRLRLGLACGDRSSGRSGCSAFRPWARGGCCPGKWAHDQEALWVDSSSFCQEKYSSAVFCPKPPPPSVCTVLLILMFPGPPSRPRQVQETLGLVSFLYGLETTL</sequence>
<protein>
    <recommendedName>
        <fullName evidence="4">Transmembrane protein 42</fullName>
    </recommendedName>
</protein>
<dbReference type="Proteomes" id="UP000694520">
    <property type="component" value="Chromosome 22"/>
</dbReference>
<evidence type="ECO:0000313" key="3">
    <source>
        <dbReference type="Proteomes" id="UP000694520"/>
    </source>
</evidence>
<dbReference type="AlphaFoldDB" id="A0A8B9YSJ5"/>
<feature type="transmembrane region" description="Helical" evidence="1">
    <location>
        <begin position="65"/>
        <end position="88"/>
    </location>
</feature>
<reference evidence="2" key="1">
    <citation type="submission" date="2019-05" db="EMBL/GenBank/DDBJ databases">
        <authorList>
            <person name="Zhang S."/>
            <person name="Liu J."/>
        </authorList>
    </citation>
    <scope>NUCLEOTIDE SEQUENCE [LARGE SCALE GENOMIC DNA]</scope>
</reference>
<organism evidence="2 3">
    <name type="scientific">Bos mutus grunniens</name>
    <name type="common">Wild yak</name>
    <name type="synonym">Bos grunniens</name>
    <dbReference type="NCBI Taxonomy" id="30521"/>
    <lineage>
        <taxon>Eukaryota</taxon>
        <taxon>Metazoa</taxon>
        <taxon>Chordata</taxon>
        <taxon>Craniata</taxon>
        <taxon>Vertebrata</taxon>
        <taxon>Euteleostomi</taxon>
        <taxon>Mammalia</taxon>
        <taxon>Eutheria</taxon>
        <taxon>Laurasiatheria</taxon>
        <taxon>Artiodactyla</taxon>
        <taxon>Ruminantia</taxon>
        <taxon>Pecora</taxon>
        <taxon>Bovidae</taxon>
        <taxon>Bovinae</taxon>
        <taxon>Bos</taxon>
    </lineage>
</organism>
<evidence type="ECO:0008006" key="4">
    <source>
        <dbReference type="Google" id="ProtNLM"/>
    </source>
</evidence>
<dbReference type="InterPro" id="IPR039632">
    <property type="entry name" value="TMEM42"/>
</dbReference>